<gene>
    <name evidence="1" type="ORF">GMRT_16093</name>
</gene>
<dbReference type="EMBL" id="VDLU01000003">
    <property type="protein sequence ID" value="TNJ27916.1"/>
    <property type="molecule type" value="Genomic_DNA"/>
</dbReference>
<sequence>MLPFNPYGYPPPYGFPPAYPYMYPPEDEREEPQNAIVRLGNSRIHGPRFFGTRTSSVSGIDQTVVSNILDRLESIEAKLGGGSGSATEASLIEREKTLKKMEEELSRKTDHLDNKARALQALSQELSSQAMMLDSLAKNGAKGGMNAETEALLKSQEAAIKEWQTIWTVINEVFSKFYSICMMLIPTLPESKFDQQDPMTIISAMQSLIKAFASCVLPKDMVSKMDQVEECDEDDPDKLD</sequence>
<dbReference type="AlphaFoldDB" id="A0A4Z1SQ32"/>
<comment type="caution">
    <text evidence="1">The sequence shown here is derived from an EMBL/GenBank/DDBJ whole genome shotgun (WGS) entry which is preliminary data.</text>
</comment>
<accession>A0A4Z1SQ32</accession>
<dbReference type="VEuPathDB" id="GiardiaDB:GMRT_16093"/>
<reference evidence="1 2" key="1">
    <citation type="submission" date="2019-05" db="EMBL/GenBank/DDBJ databases">
        <title>The compact genome of Giardia muris reveals important steps in the evolution of intestinal protozoan parasites.</title>
        <authorList>
            <person name="Xu F."/>
            <person name="Jimenez-Gonzalez A."/>
            <person name="Einarsson E."/>
            <person name="Astvaldsson A."/>
            <person name="Peirasmaki D."/>
            <person name="Eckmann L."/>
            <person name="Andersson J.O."/>
            <person name="Svard S.G."/>
            <person name="Jerlstrom-Hultqvist J."/>
        </authorList>
    </citation>
    <scope>NUCLEOTIDE SEQUENCE [LARGE SCALE GENOMIC DNA]</scope>
    <source>
        <strain evidence="1 2">Roberts-Thomson</strain>
    </source>
</reference>
<name>A0A4Z1SQ32_GIAMU</name>
<evidence type="ECO:0000313" key="1">
    <source>
        <dbReference type="EMBL" id="TNJ27916.1"/>
    </source>
</evidence>
<evidence type="ECO:0000313" key="2">
    <source>
        <dbReference type="Proteomes" id="UP000315496"/>
    </source>
</evidence>
<dbReference type="Proteomes" id="UP000315496">
    <property type="component" value="Chromosome 3"/>
</dbReference>
<proteinExistence type="predicted"/>
<protein>
    <submittedName>
        <fullName evidence="1">Uncharacterized protein</fullName>
    </submittedName>
</protein>
<dbReference type="OrthoDB" id="10251083at2759"/>
<keyword evidence="2" id="KW-1185">Reference proteome</keyword>
<organism evidence="1 2">
    <name type="scientific">Giardia muris</name>
    <dbReference type="NCBI Taxonomy" id="5742"/>
    <lineage>
        <taxon>Eukaryota</taxon>
        <taxon>Metamonada</taxon>
        <taxon>Diplomonadida</taxon>
        <taxon>Hexamitidae</taxon>
        <taxon>Giardiinae</taxon>
        <taxon>Giardia</taxon>
    </lineage>
</organism>